<dbReference type="RefSeq" id="WP_353476835.1">
    <property type="nucleotide sequence ID" value="NZ_CP123390.1"/>
</dbReference>
<reference evidence="3" key="1">
    <citation type="submission" date="2023-02" db="EMBL/GenBank/DDBJ databases">
        <title>Description and genomic characterization of Salipiger bruguierae sp. nov., isolated from the sediment of mangrove plant Bruguiera sexangula.</title>
        <authorList>
            <person name="Long M."/>
        </authorList>
    </citation>
    <scope>NUCLEOTIDE SEQUENCE</scope>
    <source>
        <strain evidence="3">H15</strain>
        <plasmid evidence="3">unnamed5</plasmid>
    </source>
</reference>
<organism evidence="3">
    <name type="scientific">Alloyangia sp. H15</name>
    <dbReference type="NCBI Taxonomy" id="3029062"/>
    <lineage>
        <taxon>Bacteria</taxon>
        <taxon>Pseudomonadati</taxon>
        <taxon>Pseudomonadota</taxon>
        <taxon>Alphaproteobacteria</taxon>
        <taxon>Rhodobacterales</taxon>
        <taxon>Roseobacteraceae</taxon>
        <taxon>Alloyangia</taxon>
    </lineage>
</organism>
<dbReference type="AlphaFoldDB" id="A0AAU8ATE7"/>
<dbReference type="NCBIfam" id="NF040974">
    <property type="entry name" value="RepABC_RepC"/>
    <property type="match status" value="1"/>
</dbReference>
<accession>A0AAU8ATE7</accession>
<name>A0AAU8ATE7_9RHOB</name>
<dbReference type="EMBL" id="CP123390">
    <property type="protein sequence ID" value="XCC97958.1"/>
    <property type="molecule type" value="Genomic_DNA"/>
</dbReference>
<gene>
    <name evidence="3" type="primary">repC</name>
    <name evidence="3" type="ORF">PVT71_28675</name>
</gene>
<protein>
    <submittedName>
        <fullName evidence="3">Plasmid replication protein RepC</fullName>
    </submittedName>
</protein>
<geneLocation type="plasmid" evidence="3">
    <name>unnamed5</name>
</geneLocation>
<keyword evidence="3" id="KW-0614">Plasmid</keyword>
<dbReference type="InterPro" id="IPR047611">
    <property type="entry name" value="RepABC_RepC"/>
</dbReference>
<evidence type="ECO:0000259" key="2">
    <source>
        <dbReference type="Pfam" id="PF03428"/>
    </source>
</evidence>
<dbReference type="InterPro" id="IPR005090">
    <property type="entry name" value="RepC_N"/>
</dbReference>
<dbReference type="Pfam" id="PF03428">
    <property type="entry name" value="RP-C"/>
    <property type="match status" value="1"/>
</dbReference>
<evidence type="ECO:0000313" key="3">
    <source>
        <dbReference type="EMBL" id="XCC97958.1"/>
    </source>
</evidence>
<feature type="domain" description="Plasmid replication protein C N-terminal" evidence="2">
    <location>
        <begin position="16"/>
        <end position="172"/>
    </location>
</feature>
<proteinExistence type="predicted"/>
<evidence type="ECO:0000256" key="1">
    <source>
        <dbReference type="SAM" id="MobiDB-lite"/>
    </source>
</evidence>
<feature type="compositionally biased region" description="Polar residues" evidence="1">
    <location>
        <begin position="268"/>
        <end position="279"/>
    </location>
</feature>
<feature type="region of interest" description="Disordered" evidence="1">
    <location>
        <begin position="232"/>
        <end position="280"/>
    </location>
</feature>
<sequence>MSANEQRGHWTSCGQATGALSSGIDRWDLLECVAELRKPLGVSDRDLRILQAHLSVLPKGPLLAANPNVSFMSGAEVCRRAMGIEEHTRLRAEQRLEKAGLVTRRMSANRRRFAVRDGEGKVRSGYGIDLTPLVERADELMQLRERFRAAEAHKAEMRSSLRAKLRDLEDLTLAAVNDTHALLEHIKAWRTVLRRRTLALLDLKSMAAEIDAFEAKIKPEKQEATALARTETLYRGSDAQSDKKAVNDEQNVGHIESDQKDSKKRNSVHSARSNTQTPTLHHCNEWNELKELQAFYPRPPTNVRDLLSKLYEFGGFLGLRERVLSNTVARLGPDGTAILLDYIAGQIGRVPNPEGYLESLLRANARGETIAGGRLHMARASI</sequence>